<evidence type="ECO:0000313" key="2">
    <source>
        <dbReference type="Proteomes" id="UP001190700"/>
    </source>
</evidence>
<accession>A0AAE0BXA4</accession>
<name>A0AAE0BXA4_9CHLO</name>
<evidence type="ECO:0000313" key="1">
    <source>
        <dbReference type="EMBL" id="KAK3243809.1"/>
    </source>
</evidence>
<proteinExistence type="predicted"/>
<dbReference type="AlphaFoldDB" id="A0AAE0BXA4"/>
<keyword evidence="2" id="KW-1185">Reference proteome</keyword>
<sequence length="218" mass="24227">MSGGQQAIEVEAKTLKDKFDNAKLMEGTIHRTITDWTNALGKDVVTSVIYKNFEQKVRADFGGSFNMQCFYGKINTNIVVTAYTSHIFKYLTKLCTIEEVEGKFVTSAKSESVKDRVEKLIKYANDSVAPEHIEYITFFLLDCDLYFPVLEAVNQELTKIDNAKGSGAISAGASETPATPLIPESPSVSLLEGLEGIEFEQGVEEEEEWEEAADRECV</sequence>
<dbReference type="EMBL" id="LGRX02032634">
    <property type="protein sequence ID" value="KAK3243809.1"/>
    <property type="molecule type" value="Genomic_DNA"/>
</dbReference>
<organism evidence="1 2">
    <name type="scientific">Cymbomonas tetramitiformis</name>
    <dbReference type="NCBI Taxonomy" id="36881"/>
    <lineage>
        <taxon>Eukaryota</taxon>
        <taxon>Viridiplantae</taxon>
        <taxon>Chlorophyta</taxon>
        <taxon>Pyramimonadophyceae</taxon>
        <taxon>Pyramimonadales</taxon>
        <taxon>Pyramimonadaceae</taxon>
        <taxon>Cymbomonas</taxon>
    </lineage>
</organism>
<comment type="caution">
    <text evidence="1">The sequence shown here is derived from an EMBL/GenBank/DDBJ whole genome shotgun (WGS) entry which is preliminary data.</text>
</comment>
<reference evidence="1 2" key="1">
    <citation type="journal article" date="2015" name="Genome Biol. Evol.">
        <title>Comparative Genomics of a Bacterivorous Green Alga Reveals Evolutionary Causalities and Consequences of Phago-Mixotrophic Mode of Nutrition.</title>
        <authorList>
            <person name="Burns J.A."/>
            <person name="Paasch A."/>
            <person name="Narechania A."/>
            <person name="Kim E."/>
        </authorList>
    </citation>
    <scope>NUCLEOTIDE SEQUENCE [LARGE SCALE GENOMIC DNA]</scope>
    <source>
        <strain evidence="1 2">PLY_AMNH</strain>
    </source>
</reference>
<protein>
    <submittedName>
        <fullName evidence="1">Uncharacterized protein</fullName>
    </submittedName>
</protein>
<gene>
    <name evidence="1" type="ORF">CYMTET_46558</name>
</gene>
<dbReference type="Proteomes" id="UP001190700">
    <property type="component" value="Unassembled WGS sequence"/>
</dbReference>